<evidence type="ECO:0008006" key="4">
    <source>
        <dbReference type="Google" id="ProtNLM"/>
    </source>
</evidence>
<reference evidence="3" key="1">
    <citation type="journal article" date="2019" name="Int. J. Syst. Evol. Microbiol.">
        <title>The Global Catalogue of Microorganisms (GCM) 10K type strain sequencing project: providing services to taxonomists for standard genome sequencing and annotation.</title>
        <authorList>
            <consortium name="The Broad Institute Genomics Platform"/>
            <consortium name="The Broad Institute Genome Sequencing Center for Infectious Disease"/>
            <person name="Wu L."/>
            <person name="Ma J."/>
        </authorList>
    </citation>
    <scope>NUCLEOTIDE SEQUENCE [LARGE SCALE GENOMIC DNA]</scope>
    <source>
        <strain evidence="3">KCTC 52298</strain>
    </source>
</reference>
<feature type="signal peptide" evidence="1">
    <location>
        <begin position="1"/>
        <end position="25"/>
    </location>
</feature>
<keyword evidence="3" id="KW-1185">Reference proteome</keyword>
<accession>A0ABW5L0N6</accession>
<dbReference type="Proteomes" id="UP001597440">
    <property type="component" value="Unassembled WGS sequence"/>
</dbReference>
<feature type="chain" id="PRO_5045694350" description="Fimbrillin family protein" evidence="1">
    <location>
        <begin position="26"/>
        <end position="367"/>
    </location>
</feature>
<evidence type="ECO:0000313" key="3">
    <source>
        <dbReference type="Proteomes" id="UP001597440"/>
    </source>
</evidence>
<dbReference type="EMBL" id="JBHULD010000008">
    <property type="protein sequence ID" value="MFD2554115.1"/>
    <property type="molecule type" value="Genomic_DNA"/>
</dbReference>
<organism evidence="2 3">
    <name type="scientific">Sphingobacterium tabacisoli</name>
    <dbReference type="NCBI Taxonomy" id="2044855"/>
    <lineage>
        <taxon>Bacteria</taxon>
        <taxon>Pseudomonadati</taxon>
        <taxon>Bacteroidota</taxon>
        <taxon>Sphingobacteriia</taxon>
        <taxon>Sphingobacteriales</taxon>
        <taxon>Sphingobacteriaceae</taxon>
        <taxon>Sphingobacterium</taxon>
    </lineage>
</organism>
<evidence type="ECO:0000313" key="2">
    <source>
        <dbReference type="EMBL" id="MFD2554115.1"/>
    </source>
</evidence>
<dbReference type="RefSeq" id="WP_380892528.1">
    <property type="nucleotide sequence ID" value="NZ_JBHULD010000008.1"/>
</dbReference>
<sequence>MKKTMKIIKTGLVAVFLSTTGIAFGQTTPGTIDKGPLKVGPISPHDATERGTLLGLSATASSPNFTNQTKKQYEEANTVLFYNPNNPGSGLTLVASRKEDFTGITPSPARSEQDFTHYRWTYMGQDNNAATDGTAFNAGLDATDGWLKEYTAANDNKLSVTGLTQGYHYFKVQGYIVPTGTTLNETCIQYSETFVVFVLPQLTVDAKRADAGTGPLQYCEINAASQTSVVLKADVNYTNYAGTPALGNFELKYNWYAVKAGTDGTFPTEPTLENIGSLTPVTTNLVTSNSNSLTPSIAEVGKYKFFVEVEYTVKDRTYDGAETAAARKRTYALYRGWVGGTNQATASEIFVTPAPGKPHITIEGVTD</sequence>
<protein>
    <recommendedName>
        <fullName evidence="4">Fimbrillin family protein</fullName>
    </recommendedName>
</protein>
<proteinExistence type="predicted"/>
<gene>
    <name evidence="2" type="ORF">ACFSQW_06930</name>
</gene>
<keyword evidence="1" id="KW-0732">Signal</keyword>
<evidence type="ECO:0000256" key="1">
    <source>
        <dbReference type="SAM" id="SignalP"/>
    </source>
</evidence>
<comment type="caution">
    <text evidence="2">The sequence shown here is derived from an EMBL/GenBank/DDBJ whole genome shotgun (WGS) entry which is preliminary data.</text>
</comment>
<name>A0ABW5L0N6_9SPHI</name>